<evidence type="ECO:0000256" key="2">
    <source>
        <dbReference type="ARBA" id="ARBA00022679"/>
    </source>
</evidence>
<accession>A0A0N7MZK6</accession>
<accession>A0A0P1LT94</accession>
<dbReference type="SUPFAM" id="SSF53756">
    <property type="entry name" value="UDP-Glycosyltransferase/glycogen phosphorylase"/>
    <property type="match status" value="1"/>
</dbReference>
<accession>A0A0P1L8G2</accession>
<reference evidence="3 4" key="1">
    <citation type="submission" date="2015-11" db="EMBL/GenBank/DDBJ databases">
        <authorList>
            <person name="Zhang Y."/>
            <person name="Guo Z."/>
        </authorList>
    </citation>
    <scope>NUCLEOTIDE SEQUENCE [LARGE SCALE GENOMIC DNA]</scope>
    <source>
        <strain evidence="3">JGI-4</strain>
    </source>
</reference>
<sequence length="392" mass="45352">MKVFDFEIPECKNFTGYKPCYPYTKCYESGCVDPKPFGVKILIINLDAMGNVLLTTSILPAIKRKYPESSIYWLTLKNTHLLLDNNPYLDEVFVWDPETWLILENMKFDVVMNVDKSRRSASLTMKLNADKKLGYGMNEHGQIIPLNESASYDYRLGLDDELKFKRNEKTRQEILCEMFELEYKRDEYVLVLTDEEKKFSEEYKRKVGIKEDELVVGFNTGCSPLYPNKKMTIEQHVELISRLSRYDGIKLVLLGGPEDTERNEEIFNRSIKIDGVAGKLINTPTTEGIRRGICYENICDVVITGDSYGMHLAIALKKFVIAWFGLSSWTEIDLYDRGVKLIPEGLECAPCWKKVCPYNLECIKMIDLDKIEEIVIKYKEEVFDKLAKKGVF</sequence>
<organism evidence="3 4">
    <name type="scientific">Candidatus Kryptonium thompsonii</name>
    <dbReference type="NCBI Taxonomy" id="1633631"/>
    <lineage>
        <taxon>Bacteria</taxon>
        <taxon>Pseudomonadati</taxon>
        <taxon>Candidatus Kryptoniota</taxon>
        <taxon>Candidatus Kryptonium</taxon>
    </lineage>
</organism>
<dbReference type="Proteomes" id="UP000182011">
    <property type="component" value="Unassembled WGS sequence"/>
</dbReference>
<dbReference type="GO" id="GO:0009244">
    <property type="term" value="P:lipopolysaccharide core region biosynthetic process"/>
    <property type="evidence" value="ECO:0007669"/>
    <property type="project" value="TreeGrafter"/>
</dbReference>
<dbReference type="InterPro" id="IPR051199">
    <property type="entry name" value="LPS_LOS_Heptosyltrfase"/>
</dbReference>
<accession>A0A0N7MNT4</accession>
<evidence type="ECO:0000313" key="3">
    <source>
        <dbReference type="EMBL" id="CUU02958.1"/>
    </source>
</evidence>
<dbReference type="GO" id="GO:0005829">
    <property type="term" value="C:cytosol"/>
    <property type="evidence" value="ECO:0007669"/>
    <property type="project" value="TreeGrafter"/>
</dbReference>
<proteinExistence type="predicted"/>
<accession>A0A0N7MR05</accession>
<protein>
    <submittedName>
        <fullName evidence="3">Heptosyltransferase-2</fullName>
    </submittedName>
</protein>
<dbReference type="OrthoDB" id="9768048at2"/>
<dbReference type="PANTHER" id="PTHR30160">
    <property type="entry name" value="TETRAACYLDISACCHARIDE 4'-KINASE-RELATED"/>
    <property type="match status" value="1"/>
</dbReference>
<dbReference type="STRING" id="1633631.GCA_001442925_00652"/>
<dbReference type="RefSeq" id="WP_047134034.1">
    <property type="nucleotide sequence ID" value="NZ_CZVJ01000012.1"/>
</dbReference>
<dbReference type="CDD" id="cd03789">
    <property type="entry name" value="GT9_LPS_heptosyltransferase"/>
    <property type="match status" value="1"/>
</dbReference>
<keyword evidence="2 3" id="KW-0808">Transferase</keyword>
<accession>A0A0P1LHP6</accession>
<dbReference type="PANTHER" id="PTHR30160:SF1">
    <property type="entry name" value="LIPOPOLYSACCHARIDE 1,2-N-ACETYLGLUCOSAMINETRANSFERASE-RELATED"/>
    <property type="match status" value="1"/>
</dbReference>
<keyword evidence="1" id="KW-0328">Glycosyltransferase</keyword>
<accession>A0A0P1MTK5</accession>
<dbReference type="AlphaFoldDB" id="A0A0N7MS92"/>
<dbReference type="Pfam" id="PF01075">
    <property type="entry name" value="Glyco_transf_9"/>
    <property type="match status" value="1"/>
</dbReference>
<evidence type="ECO:0000313" key="4">
    <source>
        <dbReference type="Proteomes" id="UP000182011"/>
    </source>
</evidence>
<dbReference type="EMBL" id="FAOP01000003">
    <property type="protein sequence ID" value="CUU02958.1"/>
    <property type="molecule type" value="Genomic_DNA"/>
</dbReference>
<name>A0A0N7MS92_9BACT</name>
<evidence type="ECO:0000256" key="1">
    <source>
        <dbReference type="ARBA" id="ARBA00022676"/>
    </source>
</evidence>
<gene>
    <name evidence="3" type="ORF">JGI4_00652</name>
</gene>
<accession>A0A0N7MS92</accession>
<dbReference type="InterPro" id="IPR002201">
    <property type="entry name" value="Glyco_trans_9"/>
</dbReference>
<accession>A0A0S4MVC0</accession>
<dbReference type="GO" id="GO:0008713">
    <property type="term" value="F:ADP-heptose-lipopolysaccharide heptosyltransferase activity"/>
    <property type="evidence" value="ECO:0007669"/>
    <property type="project" value="TreeGrafter"/>
</dbReference>
<dbReference type="Gene3D" id="3.40.50.2000">
    <property type="entry name" value="Glycogen Phosphorylase B"/>
    <property type="match status" value="2"/>
</dbReference>
<accession>A0A0P1LAT6</accession>